<dbReference type="PANTHER" id="PTHR37984">
    <property type="entry name" value="PROTEIN CBG26694"/>
    <property type="match status" value="1"/>
</dbReference>
<dbReference type="GO" id="GO:0042575">
    <property type="term" value="C:DNA polymerase complex"/>
    <property type="evidence" value="ECO:0007669"/>
    <property type="project" value="UniProtKB-ARBA"/>
</dbReference>
<dbReference type="STRING" id="151549.A0A4C1VL72"/>
<dbReference type="InterPro" id="IPR043502">
    <property type="entry name" value="DNA/RNA_pol_sf"/>
</dbReference>
<dbReference type="Pfam" id="PF17919">
    <property type="entry name" value="RT_RNaseH_2"/>
    <property type="match status" value="1"/>
</dbReference>
<dbReference type="SUPFAM" id="SSF53098">
    <property type="entry name" value="Ribonuclease H-like"/>
    <property type="match status" value="1"/>
</dbReference>
<dbReference type="PROSITE" id="PS50994">
    <property type="entry name" value="INTEGRASE"/>
    <property type="match status" value="1"/>
</dbReference>
<evidence type="ECO:0000313" key="4">
    <source>
        <dbReference type="Proteomes" id="UP000299102"/>
    </source>
</evidence>
<dbReference type="GO" id="GO:0015074">
    <property type="term" value="P:DNA integration"/>
    <property type="evidence" value="ECO:0007669"/>
    <property type="project" value="InterPro"/>
</dbReference>
<reference evidence="3 4" key="1">
    <citation type="journal article" date="2019" name="Commun. Biol.">
        <title>The bagworm genome reveals a unique fibroin gene that provides high tensile strength.</title>
        <authorList>
            <person name="Kono N."/>
            <person name="Nakamura H."/>
            <person name="Ohtoshi R."/>
            <person name="Tomita M."/>
            <person name="Numata K."/>
            <person name="Arakawa K."/>
        </authorList>
    </citation>
    <scope>NUCLEOTIDE SEQUENCE [LARGE SCALE GENOMIC DNA]</scope>
</reference>
<dbReference type="InterPro" id="IPR050951">
    <property type="entry name" value="Retrovirus_Pol_polyprotein"/>
</dbReference>
<sequence>MSHYLQNLKHLAATCNFGTNLEENLRDQFVSGLASGDMRSRIFAEPNLEYKRALELALALEAAERHAGVSIRAVLRWRNNRRDAAIPGRRRGPARPAGGAGDNIRRISPMRASVLRRAAAARAISVDSSAYGLGAVLAHRYRGGSERLVCYASRTLNDTEKSYSQLDKEALAIFYAASRLQRYAARLAAYDYRVEWVRTVDKSVAVAFSRLPLSSDACAKRVHSDITRAEAASHLHYVENELPISHRDIADATKCDPALRKIYRYITFGWPQSTEFESENLIFIGNKIYMSKKRDVPPYAPLTPWPFPARPWQRLHADFVEYRGKHYLVVVDANTKWIELVTDSGPPFGSSEIKNYMMRNAIAHCLSSPYRPQGNSAAEDAVKTIKKCIKKAIAEGEDPEQALSRMLFHYRKCEHATITGVSPAMAMFEQIAPEYRVTCICRTE</sequence>
<dbReference type="Proteomes" id="UP000299102">
    <property type="component" value="Unassembled WGS sequence"/>
</dbReference>
<proteinExistence type="predicted"/>
<keyword evidence="4" id="KW-1185">Reference proteome</keyword>
<dbReference type="Gene3D" id="3.30.420.10">
    <property type="entry name" value="Ribonuclease H-like superfamily/Ribonuclease H"/>
    <property type="match status" value="1"/>
</dbReference>
<dbReference type="InterPro" id="IPR012337">
    <property type="entry name" value="RNaseH-like_sf"/>
</dbReference>
<dbReference type="AlphaFoldDB" id="A0A4C1VL72"/>
<evidence type="ECO:0000313" key="3">
    <source>
        <dbReference type="EMBL" id="GBP39301.1"/>
    </source>
</evidence>
<evidence type="ECO:0000256" key="1">
    <source>
        <dbReference type="ARBA" id="ARBA00023268"/>
    </source>
</evidence>
<dbReference type="SUPFAM" id="SSF56672">
    <property type="entry name" value="DNA/RNA polymerases"/>
    <property type="match status" value="1"/>
</dbReference>
<dbReference type="InterPro" id="IPR036397">
    <property type="entry name" value="RNaseH_sf"/>
</dbReference>
<comment type="caution">
    <text evidence="3">The sequence shown here is derived from an EMBL/GenBank/DDBJ whole genome shotgun (WGS) entry which is preliminary data.</text>
</comment>
<evidence type="ECO:0000259" key="2">
    <source>
        <dbReference type="PROSITE" id="PS50994"/>
    </source>
</evidence>
<dbReference type="OrthoDB" id="10058156at2759"/>
<dbReference type="GO" id="GO:0003676">
    <property type="term" value="F:nucleic acid binding"/>
    <property type="evidence" value="ECO:0007669"/>
    <property type="project" value="InterPro"/>
</dbReference>
<gene>
    <name evidence="3" type="ORF">EVAR_20529_1</name>
</gene>
<dbReference type="InterPro" id="IPR041577">
    <property type="entry name" value="RT_RNaseH_2"/>
</dbReference>
<dbReference type="PANTHER" id="PTHR37984:SF5">
    <property type="entry name" value="PROTEIN NYNRIN-LIKE"/>
    <property type="match status" value="1"/>
</dbReference>
<protein>
    <submittedName>
        <fullName evidence="3">Uncharacterized protein K02A2.6</fullName>
    </submittedName>
</protein>
<accession>A0A4C1VL72</accession>
<dbReference type="EMBL" id="BGZK01000363">
    <property type="protein sequence ID" value="GBP39301.1"/>
    <property type="molecule type" value="Genomic_DNA"/>
</dbReference>
<name>A0A4C1VL72_EUMVA</name>
<feature type="domain" description="Integrase catalytic" evidence="2">
    <location>
        <begin position="340"/>
        <end position="431"/>
    </location>
</feature>
<organism evidence="3 4">
    <name type="scientific">Eumeta variegata</name>
    <name type="common">Bagworm moth</name>
    <name type="synonym">Eumeta japonica</name>
    <dbReference type="NCBI Taxonomy" id="151549"/>
    <lineage>
        <taxon>Eukaryota</taxon>
        <taxon>Metazoa</taxon>
        <taxon>Ecdysozoa</taxon>
        <taxon>Arthropoda</taxon>
        <taxon>Hexapoda</taxon>
        <taxon>Insecta</taxon>
        <taxon>Pterygota</taxon>
        <taxon>Neoptera</taxon>
        <taxon>Endopterygota</taxon>
        <taxon>Lepidoptera</taxon>
        <taxon>Glossata</taxon>
        <taxon>Ditrysia</taxon>
        <taxon>Tineoidea</taxon>
        <taxon>Psychidae</taxon>
        <taxon>Oiketicinae</taxon>
        <taxon>Eumeta</taxon>
    </lineage>
</organism>
<dbReference type="GO" id="GO:0071897">
    <property type="term" value="P:DNA biosynthetic process"/>
    <property type="evidence" value="ECO:0007669"/>
    <property type="project" value="UniProtKB-ARBA"/>
</dbReference>
<dbReference type="InterPro" id="IPR001584">
    <property type="entry name" value="Integrase_cat-core"/>
</dbReference>
<keyword evidence="1" id="KW-0511">Multifunctional enzyme</keyword>
<dbReference type="GO" id="GO:0003824">
    <property type="term" value="F:catalytic activity"/>
    <property type="evidence" value="ECO:0007669"/>
    <property type="project" value="UniProtKB-KW"/>
</dbReference>